<keyword evidence="3" id="KW-1003">Cell membrane</keyword>
<sequence>MDLIIFLIIGALAGWLAGLVMKGRGFGVLINMVVGVLGAFLGGWLLPRLGVNLGGEFSGFITAFIGAVILLGIIGLIKKA</sequence>
<comment type="similarity">
    <text evidence="2">Belongs to the UPF0410 family.</text>
</comment>
<dbReference type="GO" id="GO:0005886">
    <property type="term" value="C:plasma membrane"/>
    <property type="evidence" value="ECO:0007669"/>
    <property type="project" value="UniProtKB-SubCell"/>
</dbReference>
<evidence type="ECO:0000256" key="6">
    <source>
        <dbReference type="ARBA" id="ARBA00023136"/>
    </source>
</evidence>
<evidence type="ECO:0000256" key="4">
    <source>
        <dbReference type="ARBA" id="ARBA00022692"/>
    </source>
</evidence>
<comment type="subcellular location">
    <subcellularLocation>
        <location evidence="1">Cell membrane</location>
        <topology evidence="1">Multi-pass membrane protein</topology>
    </subcellularLocation>
</comment>
<feature type="transmembrane region" description="Helical" evidence="7">
    <location>
        <begin position="6"/>
        <end position="21"/>
    </location>
</feature>
<accession>A0A2P6M7L0</accession>
<reference evidence="8 9" key="1">
    <citation type="submission" date="2018-03" db="EMBL/GenBank/DDBJ databases">
        <title>Arenimonas caeni sp. nov., isolated from activated sludge.</title>
        <authorList>
            <person name="Liu H."/>
        </authorList>
    </citation>
    <scope>NUCLEOTIDE SEQUENCE [LARGE SCALE GENOMIC DNA]</scope>
    <source>
        <strain evidence="9">z29</strain>
    </source>
</reference>
<dbReference type="Pfam" id="PF04226">
    <property type="entry name" value="Transgly_assoc"/>
    <property type="match status" value="1"/>
</dbReference>
<keyword evidence="4 7" id="KW-0812">Transmembrane</keyword>
<dbReference type="PANTHER" id="PTHR33884:SF3">
    <property type="entry name" value="UPF0410 PROTEIN YMGE"/>
    <property type="match status" value="1"/>
</dbReference>
<dbReference type="PANTHER" id="PTHR33884">
    <property type="entry name" value="UPF0410 PROTEIN YMGE"/>
    <property type="match status" value="1"/>
</dbReference>
<evidence type="ECO:0000313" key="9">
    <source>
        <dbReference type="Proteomes" id="UP000241736"/>
    </source>
</evidence>
<evidence type="ECO:0000256" key="1">
    <source>
        <dbReference type="ARBA" id="ARBA00004651"/>
    </source>
</evidence>
<feature type="transmembrane region" description="Helical" evidence="7">
    <location>
        <begin position="57"/>
        <end position="77"/>
    </location>
</feature>
<keyword evidence="6 7" id="KW-0472">Membrane</keyword>
<dbReference type="EMBL" id="PVLF01000015">
    <property type="protein sequence ID" value="PRH81960.1"/>
    <property type="molecule type" value="Genomic_DNA"/>
</dbReference>
<evidence type="ECO:0000256" key="7">
    <source>
        <dbReference type="SAM" id="Phobius"/>
    </source>
</evidence>
<evidence type="ECO:0000256" key="2">
    <source>
        <dbReference type="ARBA" id="ARBA00011006"/>
    </source>
</evidence>
<organism evidence="8 9">
    <name type="scientific">Arenimonas caeni</name>
    <dbReference type="NCBI Taxonomy" id="2058085"/>
    <lineage>
        <taxon>Bacteria</taxon>
        <taxon>Pseudomonadati</taxon>
        <taxon>Pseudomonadota</taxon>
        <taxon>Gammaproteobacteria</taxon>
        <taxon>Lysobacterales</taxon>
        <taxon>Lysobacteraceae</taxon>
        <taxon>Arenimonas</taxon>
    </lineage>
</organism>
<protein>
    <submittedName>
        <fullName evidence="8">GlsB/YeaQ/YmgE family stress response membrane protein</fullName>
    </submittedName>
</protein>
<evidence type="ECO:0000256" key="5">
    <source>
        <dbReference type="ARBA" id="ARBA00022989"/>
    </source>
</evidence>
<dbReference type="OrthoDB" id="5296069at2"/>
<evidence type="ECO:0000313" key="8">
    <source>
        <dbReference type="EMBL" id="PRH81960.1"/>
    </source>
</evidence>
<proteinExistence type="inferred from homology"/>
<feature type="transmembrane region" description="Helical" evidence="7">
    <location>
        <begin position="28"/>
        <end position="45"/>
    </location>
</feature>
<gene>
    <name evidence="8" type="ORF">C6N40_10235</name>
</gene>
<evidence type="ECO:0000256" key="3">
    <source>
        <dbReference type="ARBA" id="ARBA00022475"/>
    </source>
</evidence>
<dbReference type="RefSeq" id="WP_106990925.1">
    <property type="nucleotide sequence ID" value="NZ_JAVEVW010000010.1"/>
</dbReference>
<comment type="caution">
    <text evidence="8">The sequence shown here is derived from an EMBL/GenBank/DDBJ whole genome shotgun (WGS) entry which is preliminary data.</text>
</comment>
<dbReference type="InterPro" id="IPR007341">
    <property type="entry name" value="Transgly_assoc"/>
</dbReference>
<name>A0A2P6M7L0_9GAMM</name>
<dbReference type="Proteomes" id="UP000241736">
    <property type="component" value="Unassembled WGS sequence"/>
</dbReference>
<dbReference type="AlphaFoldDB" id="A0A2P6M7L0"/>
<keyword evidence="9" id="KW-1185">Reference proteome</keyword>
<keyword evidence="5 7" id="KW-1133">Transmembrane helix</keyword>